<dbReference type="Proteomes" id="UP000054783">
    <property type="component" value="Unassembled WGS sequence"/>
</dbReference>
<evidence type="ECO:0000313" key="1">
    <source>
        <dbReference type="EMBL" id="KRY08471.1"/>
    </source>
</evidence>
<organism evidence="1 2">
    <name type="scientific">Trichinella patagoniensis</name>
    <dbReference type="NCBI Taxonomy" id="990121"/>
    <lineage>
        <taxon>Eukaryota</taxon>
        <taxon>Metazoa</taxon>
        <taxon>Ecdysozoa</taxon>
        <taxon>Nematoda</taxon>
        <taxon>Enoplea</taxon>
        <taxon>Dorylaimia</taxon>
        <taxon>Trichinellida</taxon>
        <taxon>Trichinellidae</taxon>
        <taxon>Trichinella</taxon>
    </lineage>
</organism>
<keyword evidence="2" id="KW-1185">Reference proteome</keyword>
<dbReference type="EMBL" id="JYDQ01000332">
    <property type="protein sequence ID" value="KRY08471.1"/>
    <property type="molecule type" value="Genomic_DNA"/>
</dbReference>
<accession>A0A0V0Z7B4</accession>
<evidence type="ECO:0000313" key="2">
    <source>
        <dbReference type="Proteomes" id="UP000054783"/>
    </source>
</evidence>
<proteinExistence type="predicted"/>
<name>A0A0V0Z7B4_9BILA</name>
<protein>
    <submittedName>
        <fullName evidence="1">Uncharacterized protein</fullName>
    </submittedName>
</protein>
<reference evidence="1 2" key="1">
    <citation type="submission" date="2015-01" db="EMBL/GenBank/DDBJ databases">
        <title>Evolution of Trichinella species and genotypes.</title>
        <authorList>
            <person name="Korhonen P.K."/>
            <person name="Edoardo P."/>
            <person name="Giuseppe L.R."/>
            <person name="Gasser R.B."/>
        </authorList>
    </citation>
    <scope>NUCLEOTIDE SEQUENCE [LARGE SCALE GENOMIC DNA]</scope>
    <source>
        <strain evidence="1">ISS2496</strain>
    </source>
</reference>
<comment type="caution">
    <text evidence="1">The sequence shown here is derived from an EMBL/GenBank/DDBJ whole genome shotgun (WGS) entry which is preliminary data.</text>
</comment>
<dbReference type="AlphaFoldDB" id="A0A0V0Z7B4"/>
<gene>
    <name evidence="1" type="ORF">T12_11326</name>
</gene>
<sequence>MTAKATVTVADTDLQAQTKEKGYCSSSPVSKTATDLKTQAICEAHVDISCSQERRVVAQFAKKLQKSLCSVLQTALPDRFPNISSAAQYYDSIV</sequence>